<gene>
    <name evidence="4" type="ORF">PCHAS_1449300</name>
</gene>
<dbReference type="GeneID" id="3493675"/>
<feature type="compositionally biased region" description="Basic and acidic residues" evidence="2">
    <location>
        <begin position="218"/>
        <end position="259"/>
    </location>
</feature>
<evidence type="ECO:0000256" key="2">
    <source>
        <dbReference type="SAM" id="MobiDB-lite"/>
    </source>
</evidence>
<name>A0A4V0KE62_PLACU</name>
<dbReference type="AlphaFoldDB" id="A0A4V0KE62"/>
<dbReference type="PANTHER" id="PTHR12111:SF2">
    <property type="entry name" value="SPLICING FACTOR YJU2B-RELATED"/>
    <property type="match status" value="1"/>
</dbReference>
<feature type="region of interest" description="Disordered" evidence="2">
    <location>
        <begin position="211"/>
        <end position="259"/>
    </location>
</feature>
<evidence type="ECO:0000313" key="4">
    <source>
        <dbReference type="EMBL" id="VTZ71168.1"/>
    </source>
</evidence>
<reference evidence="4 5" key="1">
    <citation type="journal article" date="2014" name="BMC Biol.">
        <title>A comprehensive evaluation of rodent malaria parasite genomes and gene expression.</title>
        <authorList>
            <person name="Otto T.D."/>
            <person name="Bohme U."/>
            <person name="Jackson A.P."/>
            <person name="Hunt M."/>
            <person name="Franke-Fayard B."/>
            <person name="Hoeijmakers W.A."/>
            <person name="Religa A.A."/>
            <person name="Robertson L."/>
            <person name="Sanders M."/>
            <person name="Ogun S.A."/>
            <person name="Cunningham D."/>
            <person name="Erhart A."/>
            <person name="Billker O."/>
            <person name="Khan S.M."/>
            <person name="Stunnenberg H.G."/>
            <person name="Langhorne J."/>
            <person name="Holder A.A."/>
            <person name="Waters A.P."/>
            <person name="Newbold C.I."/>
            <person name="Pain A."/>
            <person name="Berriman M."/>
            <person name="Janse C.J."/>
        </authorList>
    </citation>
    <scope>NUCLEOTIDE SEQUENCE [LARGE SCALE GENOMIC DNA]</scope>
    <source>
        <strain evidence="4 5">AS</strain>
    </source>
</reference>
<keyword evidence="5" id="KW-1185">Reference proteome</keyword>
<dbReference type="InterPro" id="IPR007590">
    <property type="entry name" value="Saf4/Yju2"/>
</dbReference>
<dbReference type="EMBL" id="LK022891">
    <property type="protein sequence ID" value="VTZ71168.1"/>
    <property type="molecule type" value="Genomic_DNA"/>
</dbReference>
<evidence type="ECO:0000256" key="3">
    <source>
        <dbReference type="SAM" id="Phobius"/>
    </source>
</evidence>
<sequence length="374" mass="44704">MHIAYKIIVIFFYFLFIIFFLFLLFFSFIHGLLLPRFYFSFCTHAMLSLKASRADNFYYGSVEDEDLKKKKEKDLKKINKKDYNTIKFEIPYTIICKNCNIYIYKGERFNSERRKAGYYLSTCFYSFSIFCKKCQNKIVIETNPQKCSYDIIEGARKKNEHYENILTEGGINNINYVDFEQNKKKKTNPFMILEINALNKKKKNESEEHFENNILNDDDQKSDSNRSLQIKDKESDGRQIEENNDILSKENKYIDKPIDDTQSDEDINDVIKETYKRNVMLKNDFGCNRTLRKQLRDIKNEKIQKRKENIEKNIFINILKDPCEDLKVKKFLHMKEKYKKTINEKTKLAKNNLIKKKSSIFDKKYLKNASKKIG</sequence>
<dbReference type="RefSeq" id="XP_740602.2">
    <property type="nucleotide sequence ID" value="XM_735509.2"/>
</dbReference>
<dbReference type="Proteomes" id="UP000071118">
    <property type="component" value="Chromosome 14"/>
</dbReference>
<dbReference type="KEGG" id="pcb:PCHAS_1449300"/>
<feature type="transmembrane region" description="Helical" evidence="3">
    <location>
        <begin position="7"/>
        <end position="33"/>
    </location>
</feature>
<dbReference type="PANTHER" id="PTHR12111">
    <property type="entry name" value="SPLICING FACTOR YJU2"/>
    <property type="match status" value="1"/>
</dbReference>
<protein>
    <submittedName>
        <fullName evidence="4">CWC16 domain-containing protein, putative</fullName>
    </submittedName>
</protein>
<keyword evidence="3" id="KW-0472">Membrane</keyword>
<dbReference type="Pfam" id="PF04502">
    <property type="entry name" value="Saf4_Yju2"/>
    <property type="match status" value="1"/>
</dbReference>
<accession>A0A4V0KE62</accession>
<proteinExistence type="inferred from homology"/>
<dbReference type="GO" id="GO:0005684">
    <property type="term" value="C:U2-type spliceosomal complex"/>
    <property type="evidence" value="ECO:0007669"/>
    <property type="project" value="TreeGrafter"/>
</dbReference>
<dbReference type="OrthoDB" id="360327at2759"/>
<evidence type="ECO:0000256" key="1">
    <source>
        <dbReference type="ARBA" id="ARBA00005595"/>
    </source>
</evidence>
<dbReference type="VEuPathDB" id="PlasmoDB:PCHAS_1449300"/>
<comment type="similarity">
    <text evidence="1">Belongs to the CWC16 family.</text>
</comment>
<keyword evidence="3" id="KW-0812">Transmembrane</keyword>
<keyword evidence="3" id="KW-1133">Transmembrane helix</keyword>
<evidence type="ECO:0000313" key="5">
    <source>
        <dbReference type="Proteomes" id="UP000071118"/>
    </source>
</evidence>
<dbReference type="GO" id="GO:0000398">
    <property type="term" value="P:mRNA splicing, via spliceosome"/>
    <property type="evidence" value="ECO:0007669"/>
    <property type="project" value="InterPro"/>
</dbReference>
<organism evidence="4 5">
    <name type="scientific">Plasmodium chabaudi chabaudi</name>
    <dbReference type="NCBI Taxonomy" id="31271"/>
    <lineage>
        <taxon>Eukaryota</taxon>
        <taxon>Sar</taxon>
        <taxon>Alveolata</taxon>
        <taxon>Apicomplexa</taxon>
        <taxon>Aconoidasida</taxon>
        <taxon>Haemosporida</taxon>
        <taxon>Plasmodiidae</taxon>
        <taxon>Plasmodium</taxon>
        <taxon>Plasmodium (Vinckeia)</taxon>
    </lineage>
</organism>
<dbReference type="GO" id="GO:0071014">
    <property type="term" value="C:post-mRNA release spliceosomal complex"/>
    <property type="evidence" value="ECO:0007669"/>
    <property type="project" value="TreeGrafter"/>
</dbReference>